<dbReference type="EMBL" id="JAMFMB010000003">
    <property type="protein sequence ID" value="MCL6282533.1"/>
    <property type="molecule type" value="Genomic_DNA"/>
</dbReference>
<feature type="domain" description="Transposase DDE" evidence="1">
    <location>
        <begin position="33"/>
        <end position="143"/>
    </location>
</feature>
<organism evidence="2 3">
    <name type="scientific">Ruegeria spongiae</name>
    <dbReference type="NCBI Taxonomy" id="2942209"/>
    <lineage>
        <taxon>Bacteria</taxon>
        <taxon>Pseudomonadati</taxon>
        <taxon>Pseudomonadota</taxon>
        <taxon>Alphaproteobacteria</taxon>
        <taxon>Rhodobacterales</taxon>
        <taxon>Roseobacteraceae</taxon>
        <taxon>Ruegeria</taxon>
    </lineage>
</organism>
<evidence type="ECO:0000259" key="1">
    <source>
        <dbReference type="Pfam" id="PF13737"/>
    </source>
</evidence>
<reference evidence="2" key="1">
    <citation type="submission" date="2022-05" db="EMBL/GenBank/DDBJ databases">
        <authorList>
            <person name="Park J.-S."/>
        </authorList>
    </citation>
    <scope>NUCLEOTIDE SEQUENCE</scope>
    <source>
        <strain evidence="2">2012CJ41-6</strain>
    </source>
</reference>
<comment type="caution">
    <text evidence="2">The sequence shown here is derived from an EMBL/GenBank/DDBJ whole genome shotgun (WGS) entry which is preliminary data.</text>
</comment>
<protein>
    <submittedName>
        <fullName evidence="2">IS5 family transposase</fullName>
    </submittedName>
</protein>
<dbReference type="NCBIfam" id="NF033579">
    <property type="entry name" value="transpos_IS5_2"/>
    <property type="match status" value="1"/>
</dbReference>
<sequence length="326" mass="36827">MMPHKYNDASRHKFTKKRYRVTNWSEYNESLRQRGDLTIWITDDALKQWRAPRRSTPGGQSKYSDLAIATCLIMRTIYKLPLRQTQGLMRSIARLMGVEVPVPDFSTLSRRTQGLKLPEKPRIENTEPIHLTVDSTGLKIFGEGEWQQSKHETNPKRKSWRKRHLGLDLASGEVVCAELTLDDVGDPTALPGLLYQIDDPVSRFLADGAYDGAPTNELLAAHFGDGVEIVIPPPRNAVLTSKSPDDPSPRDKHISQIQAHGRLAWQANSGYNQRSRAEAQIGRWKAVIGPKLRSRTFDNQKTEARIGVQALNRMTELGRAKFERVG</sequence>
<dbReference type="CDD" id="cd15482">
    <property type="entry name" value="Sialidase_non-viral"/>
    <property type="match status" value="1"/>
</dbReference>
<accession>A0ABT0PY39</accession>
<proteinExistence type="predicted"/>
<dbReference type="Proteomes" id="UP001203880">
    <property type="component" value="Unassembled WGS sequence"/>
</dbReference>
<dbReference type="InterPro" id="IPR053172">
    <property type="entry name" value="Tn903_transposase"/>
</dbReference>
<keyword evidence="3" id="KW-1185">Reference proteome</keyword>
<evidence type="ECO:0000313" key="2">
    <source>
        <dbReference type="EMBL" id="MCL6282533.1"/>
    </source>
</evidence>
<name>A0ABT0PY39_9RHOB</name>
<dbReference type="PANTHER" id="PTHR34631:SF3">
    <property type="entry name" value="ISSOD12 TRANSPOSASE TNPA_ISSOD12"/>
    <property type="match status" value="1"/>
</dbReference>
<dbReference type="RefSeq" id="WP_249707111.1">
    <property type="nucleotide sequence ID" value="NZ_JAMFMB010000003.1"/>
</dbReference>
<gene>
    <name evidence="2" type="ORF">M3P21_03235</name>
</gene>
<dbReference type="Pfam" id="PF13737">
    <property type="entry name" value="DDE_Tnp_1_5"/>
    <property type="match status" value="1"/>
</dbReference>
<dbReference type="InterPro" id="IPR053520">
    <property type="entry name" value="Transposase_Tn903"/>
</dbReference>
<dbReference type="PANTHER" id="PTHR34631">
    <property type="match status" value="1"/>
</dbReference>
<dbReference type="InterPro" id="IPR025668">
    <property type="entry name" value="Tnp_DDE_dom"/>
</dbReference>
<evidence type="ECO:0000313" key="3">
    <source>
        <dbReference type="Proteomes" id="UP001203880"/>
    </source>
</evidence>